<dbReference type="InterPro" id="IPR036890">
    <property type="entry name" value="HATPase_C_sf"/>
</dbReference>
<dbReference type="PANTHER" id="PTHR41523">
    <property type="entry name" value="TWO-COMPONENT SYSTEM SENSOR PROTEIN"/>
    <property type="match status" value="1"/>
</dbReference>
<keyword evidence="3" id="KW-0597">Phosphoprotein</keyword>
<dbReference type="EMBL" id="PGTB01000039">
    <property type="protein sequence ID" value="PJE36537.1"/>
    <property type="molecule type" value="Genomic_DNA"/>
</dbReference>
<dbReference type="InterPro" id="IPR000014">
    <property type="entry name" value="PAS"/>
</dbReference>
<evidence type="ECO:0000313" key="10">
    <source>
        <dbReference type="Proteomes" id="UP000231553"/>
    </source>
</evidence>
<proteinExistence type="predicted"/>
<keyword evidence="4" id="KW-0808">Transferase</keyword>
<evidence type="ECO:0000256" key="2">
    <source>
        <dbReference type="ARBA" id="ARBA00012438"/>
    </source>
</evidence>
<dbReference type="PANTHER" id="PTHR41523:SF7">
    <property type="entry name" value="HISTIDINE KINASE"/>
    <property type="match status" value="1"/>
</dbReference>
<dbReference type="SMART" id="SM00091">
    <property type="entry name" value="PAS"/>
    <property type="match status" value="2"/>
</dbReference>
<reference evidence="9 10" key="1">
    <citation type="journal article" date="2018" name="Int. J. Syst. Evol. Microbiol.">
        <title>Pseudooceanicola lipolyticus sp. nov., a marine alphaproteobacterium, reclassification of Oceanicola flagellatus as Pseudooceanicola flagellatus comb. nov. and emended description of the genus Pseudooceanicola.</title>
        <authorList>
            <person name="Huang M.-M."/>
            <person name="Guo L.-L."/>
            <person name="Wu Y.-H."/>
            <person name="Lai Q.-L."/>
            <person name="Shao Z.-Z."/>
            <person name="Wang C.-S."/>
            <person name="Wu M."/>
            <person name="Xu X.-W."/>
        </authorList>
    </citation>
    <scope>NUCLEOTIDE SEQUENCE [LARGE SCALE GENOMIC DNA]</scope>
    <source>
        <strain evidence="9 10">157</strain>
    </source>
</reference>
<dbReference type="GO" id="GO:0005524">
    <property type="term" value="F:ATP binding"/>
    <property type="evidence" value="ECO:0007669"/>
    <property type="project" value="UniProtKB-KW"/>
</dbReference>
<dbReference type="Pfam" id="PF13426">
    <property type="entry name" value="PAS_9"/>
    <property type="match status" value="1"/>
</dbReference>
<evidence type="ECO:0000259" key="8">
    <source>
        <dbReference type="PROSITE" id="PS50112"/>
    </source>
</evidence>
<keyword evidence="6" id="KW-0418">Kinase</keyword>
<dbReference type="InterPro" id="IPR035965">
    <property type="entry name" value="PAS-like_dom_sf"/>
</dbReference>
<dbReference type="Pfam" id="PF07536">
    <property type="entry name" value="HWE_HK"/>
    <property type="match status" value="1"/>
</dbReference>
<comment type="caution">
    <text evidence="9">The sequence shown here is derived from an EMBL/GenBank/DDBJ whole genome shotgun (WGS) entry which is preliminary data.</text>
</comment>
<protein>
    <recommendedName>
        <fullName evidence="2">histidine kinase</fullName>
        <ecNumber evidence="2">2.7.13.3</ecNumber>
    </recommendedName>
</protein>
<dbReference type="SUPFAM" id="SSF55785">
    <property type="entry name" value="PYP-like sensor domain (PAS domain)"/>
    <property type="match status" value="2"/>
</dbReference>
<dbReference type="Gene3D" id="3.30.450.20">
    <property type="entry name" value="PAS domain"/>
    <property type="match status" value="2"/>
</dbReference>
<evidence type="ECO:0000256" key="4">
    <source>
        <dbReference type="ARBA" id="ARBA00022679"/>
    </source>
</evidence>
<dbReference type="Pfam" id="PF13188">
    <property type="entry name" value="PAS_8"/>
    <property type="match status" value="1"/>
</dbReference>
<evidence type="ECO:0000256" key="3">
    <source>
        <dbReference type="ARBA" id="ARBA00022553"/>
    </source>
</evidence>
<dbReference type="Proteomes" id="UP000231553">
    <property type="component" value="Unassembled WGS sequence"/>
</dbReference>
<evidence type="ECO:0000256" key="1">
    <source>
        <dbReference type="ARBA" id="ARBA00000085"/>
    </source>
</evidence>
<dbReference type="SMART" id="SM00911">
    <property type="entry name" value="HWE_HK"/>
    <property type="match status" value="1"/>
</dbReference>
<keyword evidence="5" id="KW-0547">Nucleotide-binding</keyword>
<dbReference type="SUPFAM" id="SSF55874">
    <property type="entry name" value="ATPase domain of HSP90 chaperone/DNA topoisomerase II/histidine kinase"/>
    <property type="match status" value="1"/>
</dbReference>
<organism evidence="9 10">
    <name type="scientific">Pseudooceanicola lipolyticus</name>
    <dbReference type="NCBI Taxonomy" id="2029104"/>
    <lineage>
        <taxon>Bacteria</taxon>
        <taxon>Pseudomonadati</taxon>
        <taxon>Pseudomonadota</taxon>
        <taxon>Alphaproteobacteria</taxon>
        <taxon>Rhodobacterales</taxon>
        <taxon>Paracoccaceae</taxon>
        <taxon>Pseudooceanicola</taxon>
    </lineage>
</organism>
<dbReference type="AlphaFoldDB" id="A0A2M8J182"/>
<sequence>MRELVTDAPCGFLVTDTNERVLYCNATLGHWLGRPPSELADGAMMKDILTRGSHLLFQTQIAPAILLEGFAREVSCLLNVRGRDAPLPVLLNAVLRRPKDGLPARINYAFFDATERTAFEQRLRERQKESEELAVIVRNAKVGIIRCDHRGRIKRLNPAGAGILGVEPGCLPQAPIGRLLSLDDGTEDWFTHTIERPDPDCTFEASCNGHHYNISVGEITNPEEPYAEKEYSVILRDISKRVLAEQRMELLVGELKHRIRNVFTVTAGLVRQSLRNAPAERDKLVDRLHNLAKSHEILTQSYWKDANIREIFAPIEAQAGEQQRIVIEGPDLLLVPNQFKALSMAVHELATNARKYGALQADQGIVEIQWSVSDADTRTIDFTWRESGGPQVVAPERTGFGSAMIERALAAEFEGTAKIHYHPEGVEFAFSGVVRR</sequence>
<keyword evidence="7" id="KW-0067">ATP-binding</keyword>
<name>A0A2M8J182_9RHOB</name>
<feature type="domain" description="PAS" evidence="8">
    <location>
        <begin position="1"/>
        <end position="49"/>
    </location>
</feature>
<dbReference type="Gene3D" id="3.30.565.10">
    <property type="entry name" value="Histidine kinase-like ATPase, C-terminal domain"/>
    <property type="match status" value="1"/>
</dbReference>
<evidence type="ECO:0000256" key="5">
    <source>
        <dbReference type="ARBA" id="ARBA00022741"/>
    </source>
</evidence>
<accession>A0A2M8J182</accession>
<evidence type="ECO:0000256" key="6">
    <source>
        <dbReference type="ARBA" id="ARBA00022777"/>
    </source>
</evidence>
<dbReference type="GO" id="GO:0004673">
    <property type="term" value="F:protein histidine kinase activity"/>
    <property type="evidence" value="ECO:0007669"/>
    <property type="project" value="UniProtKB-EC"/>
</dbReference>
<evidence type="ECO:0000256" key="7">
    <source>
        <dbReference type="ARBA" id="ARBA00022840"/>
    </source>
</evidence>
<dbReference type="InterPro" id="IPR011102">
    <property type="entry name" value="Sig_transdc_His_kinase_HWE"/>
</dbReference>
<gene>
    <name evidence="9" type="ORF">CVM52_11645</name>
</gene>
<evidence type="ECO:0000313" key="9">
    <source>
        <dbReference type="EMBL" id="PJE36537.1"/>
    </source>
</evidence>
<comment type="catalytic activity">
    <reaction evidence="1">
        <text>ATP + protein L-histidine = ADP + protein N-phospho-L-histidine.</text>
        <dbReference type="EC" id="2.7.13.3"/>
    </reaction>
</comment>
<dbReference type="PROSITE" id="PS50112">
    <property type="entry name" value="PAS"/>
    <property type="match status" value="1"/>
</dbReference>
<keyword evidence="10" id="KW-1185">Reference proteome</keyword>
<dbReference type="EC" id="2.7.13.3" evidence="2"/>